<evidence type="ECO:0000256" key="1">
    <source>
        <dbReference type="SAM" id="MobiDB-lite"/>
    </source>
</evidence>
<dbReference type="Proteomes" id="UP000559256">
    <property type="component" value="Unassembled WGS sequence"/>
</dbReference>
<accession>A0A8H5LQR1</accession>
<feature type="compositionally biased region" description="Basic and acidic residues" evidence="1">
    <location>
        <begin position="569"/>
        <end position="578"/>
    </location>
</feature>
<sequence>MLTCHELSRLPKPPRITSLLFRHQTPGDPTTAHIPFLQDRKVLDPTHPAANLNRRLLPVVRNDKLHVFTAPLGILEHPELPRQPPFDRPIELWKDRVTRTLNDPDFRPPQSIKDIQDMKLLPALLPKFQKPNRMPMSMIIVVAKRVTSKHKHVRLQIIHKLRAALGLIVARGADVKGGKIVIDDEKALQMMDKWVLRGWSYTFIIQSLELYRMPLTELIPSLRNIMSQLYKQGSRFENQWAQDALKDHLNAPSVASSSRRVKDTVNNDVAQPSFRQRQNNAAAVHASTQDHSRTRDTPNLSSTQPWESDFDSHRHRREPPKPPPSKSSPSPILVPGGRLTDIDLDTYTRPASTSASSSAAKSRSQPSTTNNKKGGTRPEVLSDETQTLETLSLLGAKGKKGSWRDMMKEMEEFDEFDEEGQLEKDIDIDNEQPLFKLNIPPPLPEESSTSLTRSQARSPRKAGRWNEFSSSSSSPKAKPNAENTESRINSMLFTNKPIIMKKGNSESGSRSRAGSSVSTTRSGGRAAEAEPGSGRGVGNRDEGGRGTKSKSNSKGDRGGTGQRPSSRWKNTEEEVYFK</sequence>
<organism evidence="2 3">
    <name type="scientific">Tetrapyrgos nigripes</name>
    <dbReference type="NCBI Taxonomy" id="182062"/>
    <lineage>
        <taxon>Eukaryota</taxon>
        <taxon>Fungi</taxon>
        <taxon>Dikarya</taxon>
        <taxon>Basidiomycota</taxon>
        <taxon>Agaricomycotina</taxon>
        <taxon>Agaricomycetes</taxon>
        <taxon>Agaricomycetidae</taxon>
        <taxon>Agaricales</taxon>
        <taxon>Marasmiineae</taxon>
        <taxon>Marasmiaceae</taxon>
        <taxon>Tetrapyrgos</taxon>
    </lineage>
</organism>
<feature type="compositionally biased region" description="Low complexity" evidence="1">
    <location>
        <begin position="347"/>
        <end position="368"/>
    </location>
</feature>
<comment type="caution">
    <text evidence="2">The sequence shown here is derived from an EMBL/GenBank/DDBJ whole genome shotgun (WGS) entry which is preliminary data.</text>
</comment>
<feature type="region of interest" description="Disordered" evidence="1">
    <location>
        <begin position="271"/>
        <end position="384"/>
    </location>
</feature>
<feature type="compositionally biased region" description="Polar residues" evidence="1">
    <location>
        <begin position="271"/>
        <end position="287"/>
    </location>
</feature>
<dbReference type="AlphaFoldDB" id="A0A8H5LQR1"/>
<feature type="compositionally biased region" description="Polar residues" evidence="1">
    <location>
        <begin position="297"/>
        <end position="306"/>
    </location>
</feature>
<dbReference type="OrthoDB" id="3265918at2759"/>
<name>A0A8H5LQR1_9AGAR</name>
<feature type="compositionally biased region" description="Low complexity" evidence="1">
    <location>
        <begin position="507"/>
        <end position="526"/>
    </location>
</feature>
<feature type="compositionally biased region" description="Polar residues" evidence="1">
    <location>
        <begin position="481"/>
        <end position="493"/>
    </location>
</feature>
<gene>
    <name evidence="2" type="ORF">D9758_006665</name>
</gene>
<keyword evidence="3" id="KW-1185">Reference proteome</keyword>
<reference evidence="2 3" key="1">
    <citation type="journal article" date="2020" name="ISME J.">
        <title>Uncovering the hidden diversity of litter-decomposition mechanisms in mushroom-forming fungi.</title>
        <authorList>
            <person name="Floudas D."/>
            <person name="Bentzer J."/>
            <person name="Ahren D."/>
            <person name="Johansson T."/>
            <person name="Persson P."/>
            <person name="Tunlid A."/>
        </authorList>
    </citation>
    <scope>NUCLEOTIDE SEQUENCE [LARGE SCALE GENOMIC DNA]</scope>
    <source>
        <strain evidence="2 3">CBS 291.85</strain>
    </source>
</reference>
<dbReference type="EMBL" id="JAACJM010000025">
    <property type="protein sequence ID" value="KAF5365916.1"/>
    <property type="molecule type" value="Genomic_DNA"/>
</dbReference>
<proteinExistence type="predicted"/>
<evidence type="ECO:0000313" key="2">
    <source>
        <dbReference type="EMBL" id="KAF5365916.1"/>
    </source>
</evidence>
<protein>
    <submittedName>
        <fullName evidence="2">Uncharacterized protein</fullName>
    </submittedName>
</protein>
<feature type="region of interest" description="Disordered" evidence="1">
    <location>
        <begin position="414"/>
        <end position="578"/>
    </location>
</feature>
<evidence type="ECO:0000313" key="3">
    <source>
        <dbReference type="Proteomes" id="UP000559256"/>
    </source>
</evidence>